<organism evidence="1 2">
    <name type="scientific">Pocillopora damicornis</name>
    <name type="common">Cauliflower coral</name>
    <name type="synonym">Millepora damicornis</name>
    <dbReference type="NCBI Taxonomy" id="46731"/>
    <lineage>
        <taxon>Eukaryota</taxon>
        <taxon>Metazoa</taxon>
        <taxon>Cnidaria</taxon>
        <taxon>Anthozoa</taxon>
        <taxon>Hexacorallia</taxon>
        <taxon>Scleractinia</taxon>
        <taxon>Astrocoeniina</taxon>
        <taxon>Pocilloporidae</taxon>
        <taxon>Pocillopora</taxon>
    </lineage>
</organism>
<accession>A0A3M6UP72</accession>
<proteinExistence type="predicted"/>
<dbReference type="AlphaFoldDB" id="A0A3M6UP72"/>
<gene>
    <name evidence="1" type="ORF">pdam_00013306</name>
</gene>
<evidence type="ECO:0000313" key="1">
    <source>
        <dbReference type="EMBL" id="RMX55493.1"/>
    </source>
</evidence>
<protein>
    <submittedName>
        <fullName evidence="1">Uncharacterized protein</fullName>
    </submittedName>
</protein>
<sequence>MYGSSVWTSCSMDNLTKVLKLQKCAARVILKADTRDNRIQINIIGKVDTENGTLSVRDLIGKLRLEILSNYQYALLVEVAGEPGKSEETCERPR</sequence>
<evidence type="ECO:0000313" key="2">
    <source>
        <dbReference type="Proteomes" id="UP000275408"/>
    </source>
</evidence>
<dbReference type="EMBL" id="RCHS01001045">
    <property type="protein sequence ID" value="RMX55493.1"/>
    <property type="molecule type" value="Genomic_DNA"/>
</dbReference>
<dbReference type="Proteomes" id="UP000275408">
    <property type="component" value="Unassembled WGS sequence"/>
</dbReference>
<feature type="non-terminal residue" evidence="1">
    <location>
        <position position="94"/>
    </location>
</feature>
<keyword evidence="2" id="KW-1185">Reference proteome</keyword>
<reference evidence="1 2" key="1">
    <citation type="journal article" date="2018" name="Sci. Rep.">
        <title>Comparative analysis of the Pocillopora damicornis genome highlights role of immune system in coral evolution.</title>
        <authorList>
            <person name="Cunning R."/>
            <person name="Bay R.A."/>
            <person name="Gillette P."/>
            <person name="Baker A.C."/>
            <person name="Traylor-Knowles N."/>
        </authorList>
    </citation>
    <scope>NUCLEOTIDE SEQUENCE [LARGE SCALE GENOMIC DNA]</scope>
    <source>
        <strain evidence="1">RSMAS</strain>
        <tissue evidence="1">Whole animal</tissue>
    </source>
</reference>
<name>A0A3M6UP72_POCDA</name>
<comment type="caution">
    <text evidence="1">The sequence shown here is derived from an EMBL/GenBank/DDBJ whole genome shotgun (WGS) entry which is preliminary data.</text>
</comment>